<evidence type="ECO:0000256" key="1">
    <source>
        <dbReference type="SAM" id="MobiDB-lite"/>
    </source>
</evidence>
<keyword evidence="3" id="KW-1185">Reference proteome</keyword>
<organism evidence="2 3">
    <name type="scientific">Actinopolymorpha pittospori</name>
    <dbReference type="NCBI Taxonomy" id="648752"/>
    <lineage>
        <taxon>Bacteria</taxon>
        <taxon>Bacillati</taxon>
        <taxon>Actinomycetota</taxon>
        <taxon>Actinomycetes</taxon>
        <taxon>Propionibacteriales</taxon>
        <taxon>Actinopolymorphaceae</taxon>
        <taxon>Actinopolymorpha</taxon>
    </lineage>
</organism>
<dbReference type="Proteomes" id="UP000638648">
    <property type="component" value="Unassembled WGS sequence"/>
</dbReference>
<feature type="compositionally biased region" description="Basic and acidic residues" evidence="1">
    <location>
        <begin position="42"/>
        <end position="55"/>
    </location>
</feature>
<reference evidence="2" key="1">
    <citation type="submission" date="2020-10" db="EMBL/GenBank/DDBJ databases">
        <title>Sequencing the genomes of 1000 actinobacteria strains.</title>
        <authorList>
            <person name="Klenk H.-P."/>
        </authorList>
    </citation>
    <scope>NUCLEOTIDE SEQUENCE</scope>
    <source>
        <strain evidence="2">DSM 45354</strain>
    </source>
</reference>
<dbReference type="EMBL" id="JADBEM010000001">
    <property type="protein sequence ID" value="MBE1603940.1"/>
    <property type="molecule type" value="Genomic_DNA"/>
</dbReference>
<evidence type="ECO:0000313" key="2">
    <source>
        <dbReference type="EMBL" id="MBE1603940.1"/>
    </source>
</evidence>
<feature type="region of interest" description="Disordered" evidence="1">
    <location>
        <begin position="1"/>
        <end position="55"/>
    </location>
</feature>
<dbReference type="AlphaFoldDB" id="A0A927MV93"/>
<sequence length="81" mass="8862">MHHLPDREGPYEQEKDAGETFASVCGGDTDDHAGDGASENDVADRDRRPPVPDDVARYHEQGFLALPSLISAEEVARMRAI</sequence>
<name>A0A927MV93_9ACTN</name>
<proteinExistence type="predicted"/>
<protein>
    <submittedName>
        <fullName evidence="2">Uncharacterized protein</fullName>
    </submittedName>
</protein>
<dbReference type="SUPFAM" id="SSF51197">
    <property type="entry name" value="Clavaminate synthase-like"/>
    <property type="match status" value="1"/>
</dbReference>
<dbReference type="Gene3D" id="2.60.120.620">
    <property type="entry name" value="q2cbj1_9rhob like domain"/>
    <property type="match status" value="1"/>
</dbReference>
<accession>A0A927MV93</accession>
<gene>
    <name evidence="2" type="ORF">HEB94_000788</name>
</gene>
<evidence type="ECO:0000313" key="3">
    <source>
        <dbReference type="Proteomes" id="UP000638648"/>
    </source>
</evidence>
<comment type="caution">
    <text evidence="2">The sequence shown here is derived from an EMBL/GenBank/DDBJ whole genome shotgun (WGS) entry which is preliminary data.</text>
</comment>
<feature type="compositionally biased region" description="Basic and acidic residues" evidence="1">
    <location>
        <begin position="1"/>
        <end position="18"/>
    </location>
</feature>